<evidence type="ECO:0000259" key="7">
    <source>
        <dbReference type="Pfam" id="PF02687"/>
    </source>
</evidence>
<keyword evidence="5 6" id="KW-0472">Membrane</keyword>
<dbReference type="PANTHER" id="PTHR30572:SF18">
    <property type="entry name" value="ABC-TYPE MACROLIDE FAMILY EXPORT SYSTEM PERMEASE COMPONENT 2"/>
    <property type="match status" value="1"/>
</dbReference>
<sequence length="802" mass="92405">MLIHYIKLSLRNFRSNAIIFWGSLLTLCLGALCISLLFSYVNNEVSMDNFYKNKEDMYLLTLKSSPKGGWTSIRRFEAKEYPEVKNATTLKNYKEDELKLSYNNNTFTPKGIVIDSSFFKVFTFSLKLGQLDGLAEDREAIVLSETYSKKIFGDKNPIGKSLKVVMEYYEGVRIVKGIVKIPPNSSLSFDYLLPAGRSNFGSNEFNRMGIDFIRVNDQFNPEAFNEKIKHINNNVPRFYPQYTKSITKVVPFKDLYLDSQYKTIVNRTHLNTGDKNNNNILKIIILVVFLVSMLNYTSLQIVNTHSVTKNIIISKINGALKKHIYIQKIVETLIIVGLSALIITFFYNLISPSFNAFVKVNLAPPLWKILLVNSIILAAIAFLGLVYPMIIIHRFSDVKNLKQNNSSQKINGKQFIVIGQFALAFVLLISSVIVHRQLQLMLNKDLGFSSEDIVRVKLFYETPYNPEIRFWSDERKKQETEMLQKIPQYINDQLASFSSVEKVAQGYSPLDPFTIDWKNKENNEQLEPFHTLIITPGYLDMFNLQVTQGRFFDKTKDKPRNNIIMLNEAAVKYWNITDINSTRILGRSWGGAEGYQIVGVVKDFNFQHLSAKPKPLMMLYWADPDADYFIKFTKNSTQEGLQQLEKLFKEINPNQTFSYSFLSNELDALYIKERRLSTIYIFFTIIALLISAIGLFTIALYDTRRRIKEIGIRKVNGATSTEIVTMLNKDFMKWVFIAFIIATPIAYYAMNSWLMNFAYKTALSWWIFIVAGLFTLIIALFTVSWQSYFAAKKNPVTALRDD</sequence>
<comment type="subcellular location">
    <subcellularLocation>
        <location evidence="1">Cell membrane</location>
        <topology evidence="1">Multi-pass membrane protein</topology>
    </subcellularLocation>
</comment>
<feature type="transmembrane region" description="Helical" evidence="6">
    <location>
        <begin position="415"/>
        <end position="434"/>
    </location>
</feature>
<feature type="transmembrane region" description="Helical" evidence="6">
    <location>
        <begin position="280"/>
        <end position="299"/>
    </location>
</feature>
<organism evidence="9 10">
    <name type="scientific">Polaribacter pacificus</name>
    <dbReference type="NCBI Taxonomy" id="1775173"/>
    <lineage>
        <taxon>Bacteria</taxon>
        <taxon>Pseudomonadati</taxon>
        <taxon>Bacteroidota</taxon>
        <taxon>Flavobacteriia</taxon>
        <taxon>Flavobacteriales</taxon>
        <taxon>Flavobacteriaceae</taxon>
    </lineage>
</organism>
<dbReference type="RefSeq" id="WP_188598091.1">
    <property type="nucleotide sequence ID" value="NZ_BMJW01000001.1"/>
</dbReference>
<dbReference type="Pfam" id="PF12704">
    <property type="entry name" value="MacB_PCD"/>
    <property type="match status" value="2"/>
</dbReference>
<evidence type="ECO:0000256" key="2">
    <source>
        <dbReference type="ARBA" id="ARBA00022475"/>
    </source>
</evidence>
<evidence type="ECO:0000256" key="3">
    <source>
        <dbReference type="ARBA" id="ARBA00022692"/>
    </source>
</evidence>
<dbReference type="AlphaFoldDB" id="A0A917HWK0"/>
<reference evidence="9" key="1">
    <citation type="journal article" date="2014" name="Int. J. Syst. Evol. Microbiol.">
        <title>Complete genome sequence of Corynebacterium casei LMG S-19264T (=DSM 44701T), isolated from a smear-ripened cheese.</title>
        <authorList>
            <consortium name="US DOE Joint Genome Institute (JGI-PGF)"/>
            <person name="Walter F."/>
            <person name="Albersmeier A."/>
            <person name="Kalinowski J."/>
            <person name="Ruckert C."/>
        </authorList>
    </citation>
    <scope>NUCLEOTIDE SEQUENCE</scope>
    <source>
        <strain evidence="9">CGMCC 1.15763</strain>
    </source>
</reference>
<dbReference type="Pfam" id="PF02687">
    <property type="entry name" value="FtsX"/>
    <property type="match status" value="1"/>
</dbReference>
<feature type="transmembrane region" description="Helical" evidence="6">
    <location>
        <begin position="20"/>
        <end position="41"/>
    </location>
</feature>
<keyword evidence="3 6" id="KW-0812">Transmembrane</keyword>
<dbReference type="EMBL" id="BMJW01000001">
    <property type="protein sequence ID" value="GGG94083.1"/>
    <property type="molecule type" value="Genomic_DNA"/>
</dbReference>
<comment type="caution">
    <text evidence="9">The sequence shown here is derived from an EMBL/GenBank/DDBJ whole genome shotgun (WGS) entry which is preliminary data.</text>
</comment>
<feature type="transmembrane region" description="Helical" evidence="6">
    <location>
        <begin position="731"/>
        <end position="750"/>
    </location>
</feature>
<feature type="domain" description="ABC3 transporter permease C-terminal" evidence="7">
    <location>
        <begin position="681"/>
        <end position="795"/>
    </location>
</feature>
<keyword evidence="2" id="KW-1003">Cell membrane</keyword>
<evidence type="ECO:0000259" key="8">
    <source>
        <dbReference type="Pfam" id="PF12704"/>
    </source>
</evidence>
<evidence type="ECO:0000256" key="5">
    <source>
        <dbReference type="ARBA" id="ARBA00023136"/>
    </source>
</evidence>
<accession>A0A917HWK0</accession>
<dbReference type="InterPro" id="IPR003838">
    <property type="entry name" value="ABC3_permease_C"/>
</dbReference>
<gene>
    <name evidence="9" type="ORF">GCM10011416_09180</name>
</gene>
<reference evidence="9" key="2">
    <citation type="submission" date="2020-09" db="EMBL/GenBank/DDBJ databases">
        <authorList>
            <person name="Sun Q."/>
            <person name="Zhou Y."/>
        </authorList>
    </citation>
    <scope>NUCLEOTIDE SEQUENCE</scope>
    <source>
        <strain evidence="9">CGMCC 1.15763</strain>
    </source>
</reference>
<evidence type="ECO:0000256" key="1">
    <source>
        <dbReference type="ARBA" id="ARBA00004651"/>
    </source>
</evidence>
<dbReference type="InterPro" id="IPR050250">
    <property type="entry name" value="Macrolide_Exporter_MacB"/>
</dbReference>
<dbReference type="Proteomes" id="UP000633278">
    <property type="component" value="Unassembled WGS sequence"/>
</dbReference>
<dbReference type="GO" id="GO:0005886">
    <property type="term" value="C:plasma membrane"/>
    <property type="evidence" value="ECO:0007669"/>
    <property type="project" value="UniProtKB-SubCell"/>
</dbReference>
<feature type="transmembrane region" description="Helical" evidence="6">
    <location>
        <begin position="370"/>
        <end position="395"/>
    </location>
</feature>
<dbReference type="InterPro" id="IPR025857">
    <property type="entry name" value="MacB_PCD"/>
</dbReference>
<feature type="domain" description="MacB-like periplasmic core" evidence="8">
    <location>
        <begin position="23"/>
        <end position="230"/>
    </location>
</feature>
<keyword evidence="10" id="KW-1185">Reference proteome</keyword>
<evidence type="ECO:0000313" key="10">
    <source>
        <dbReference type="Proteomes" id="UP000633278"/>
    </source>
</evidence>
<proteinExistence type="predicted"/>
<evidence type="ECO:0000313" key="9">
    <source>
        <dbReference type="EMBL" id="GGG94083.1"/>
    </source>
</evidence>
<feature type="transmembrane region" description="Helical" evidence="6">
    <location>
        <begin position="679"/>
        <end position="701"/>
    </location>
</feature>
<feature type="transmembrane region" description="Helical" evidence="6">
    <location>
        <begin position="329"/>
        <end position="350"/>
    </location>
</feature>
<dbReference type="PANTHER" id="PTHR30572">
    <property type="entry name" value="MEMBRANE COMPONENT OF TRANSPORTER-RELATED"/>
    <property type="match status" value="1"/>
</dbReference>
<evidence type="ECO:0000256" key="6">
    <source>
        <dbReference type="SAM" id="Phobius"/>
    </source>
</evidence>
<name>A0A917HWK0_9FLAO</name>
<keyword evidence="4 6" id="KW-1133">Transmembrane helix</keyword>
<evidence type="ECO:0000256" key="4">
    <source>
        <dbReference type="ARBA" id="ARBA00022989"/>
    </source>
</evidence>
<feature type="domain" description="MacB-like periplasmic core" evidence="8">
    <location>
        <begin position="438"/>
        <end position="605"/>
    </location>
</feature>
<dbReference type="GO" id="GO:0022857">
    <property type="term" value="F:transmembrane transporter activity"/>
    <property type="evidence" value="ECO:0007669"/>
    <property type="project" value="TreeGrafter"/>
</dbReference>
<feature type="transmembrane region" description="Helical" evidence="6">
    <location>
        <begin position="762"/>
        <end position="783"/>
    </location>
</feature>
<protein>
    <submittedName>
        <fullName evidence="9">ABC transporter permease</fullName>
    </submittedName>
</protein>